<keyword evidence="5 7" id="KW-1133">Transmembrane helix</keyword>
<keyword evidence="4 7" id="KW-0812">Transmembrane</keyword>
<dbReference type="InterPro" id="IPR035906">
    <property type="entry name" value="MetI-like_sf"/>
</dbReference>
<evidence type="ECO:0000256" key="6">
    <source>
        <dbReference type="ARBA" id="ARBA00023136"/>
    </source>
</evidence>
<keyword evidence="3" id="KW-1003">Cell membrane</keyword>
<protein>
    <submittedName>
        <fullName evidence="9">ABC transporter permease</fullName>
    </submittedName>
</protein>
<evidence type="ECO:0000256" key="1">
    <source>
        <dbReference type="ARBA" id="ARBA00004651"/>
    </source>
</evidence>
<dbReference type="Pfam" id="PF00528">
    <property type="entry name" value="BPD_transp_1"/>
    <property type="match status" value="1"/>
</dbReference>
<dbReference type="GO" id="GO:0005886">
    <property type="term" value="C:plasma membrane"/>
    <property type="evidence" value="ECO:0007669"/>
    <property type="project" value="UniProtKB-SubCell"/>
</dbReference>
<dbReference type="PROSITE" id="PS50928">
    <property type="entry name" value="ABC_TM1"/>
    <property type="match status" value="1"/>
</dbReference>
<proteinExistence type="inferred from homology"/>
<feature type="transmembrane region" description="Helical" evidence="7">
    <location>
        <begin position="53"/>
        <end position="82"/>
    </location>
</feature>
<dbReference type="GeneID" id="87598193"/>
<evidence type="ECO:0000256" key="4">
    <source>
        <dbReference type="ARBA" id="ARBA00022692"/>
    </source>
</evidence>
<comment type="caution">
    <text evidence="9">The sequence shown here is derived from an EMBL/GenBank/DDBJ whole genome shotgun (WGS) entry which is preliminary data.</text>
</comment>
<sequence length="250" mass="28131">MKRSYQALEPTLFFLMLMVIWEISARMIGQPYLLPSPIQIVMRTIDLSESLFFTHLPATLAIISIGLALSIVLGILLSLLMFWNERVERAVYPLLVASQTIPVIALAPIFVLWFGYSIWSKVAVTVLLTFFPITVNTYDGLKSTNRQYEELFYTMGATKRQLFFRLFVPSTLPSFLTGLRIAVPLAVIGAAVGEWLGANEGLGYFSRRMMTQFDGPGVFAPIFILSLLGILGFAAIKKLENILLPWRKKQ</sequence>
<keyword evidence="6 7" id="KW-0472">Membrane</keyword>
<feature type="domain" description="ABC transmembrane type-1" evidence="8">
    <location>
        <begin position="56"/>
        <end position="237"/>
    </location>
</feature>
<feature type="transmembrane region" description="Helical" evidence="7">
    <location>
        <begin position="218"/>
        <end position="236"/>
    </location>
</feature>
<reference evidence="9" key="1">
    <citation type="submission" date="2015-08" db="EMBL/GenBank/DDBJ databases">
        <title>Complete DNA Sequence of Pseudomonas syringae pv. actinidiae, the Causal Agent of Kiwifruit Canker Disease.</title>
        <authorList>
            <person name="Rikkerink E.H.A."/>
            <person name="Fineran P.C."/>
        </authorList>
    </citation>
    <scope>NUCLEOTIDE SEQUENCE</scope>
    <source>
        <strain evidence="9">DSM 13666</strain>
    </source>
</reference>
<feature type="transmembrane region" description="Helical" evidence="7">
    <location>
        <begin position="122"/>
        <end position="141"/>
    </location>
</feature>
<accession>A0A4Y7WYY4</accession>
<feature type="transmembrane region" description="Helical" evidence="7">
    <location>
        <begin position="162"/>
        <end position="192"/>
    </location>
</feature>
<accession>A0A0M0KIJ7</accession>
<dbReference type="CDD" id="cd06261">
    <property type="entry name" value="TM_PBP2"/>
    <property type="match status" value="1"/>
</dbReference>
<dbReference type="PANTHER" id="PTHR30151">
    <property type="entry name" value="ALKANE SULFONATE ABC TRANSPORTER-RELATED, MEMBRANE SUBUNIT"/>
    <property type="match status" value="1"/>
</dbReference>
<name>A0A0M0KIJ7_ALKHA</name>
<dbReference type="Gene3D" id="1.10.3720.10">
    <property type="entry name" value="MetI-like"/>
    <property type="match status" value="1"/>
</dbReference>
<evidence type="ECO:0000256" key="7">
    <source>
        <dbReference type="RuleBase" id="RU363032"/>
    </source>
</evidence>
<evidence type="ECO:0000256" key="3">
    <source>
        <dbReference type="ARBA" id="ARBA00022475"/>
    </source>
</evidence>
<keyword evidence="2 7" id="KW-0813">Transport</keyword>
<gene>
    <name evidence="9" type="ORF">AMD02_06660</name>
</gene>
<evidence type="ECO:0000259" key="8">
    <source>
        <dbReference type="PROSITE" id="PS50928"/>
    </source>
</evidence>
<dbReference type="PATRIC" id="fig|136160.3.peg.1643"/>
<dbReference type="SUPFAM" id="SSF161098">
    <property type="entry name" value="MetI-like"/>
    <property type="match status" value="1"/>
</dbReference>
<dbReference type="PANTHER" id="PTHR30151:SF20">
    <property type="entry name" value="ABC TRANSPORTER PERMEASE PROTEIN HI_0355-RELATED"/>
    <property type="match status" value="1"/>
</dbReference>
<dbReference type="InterPro" id="IPR000515">
    <property type="entry name" value="MetI-like"/>
</dbReference>
<evidence type="ECO:0000313" key="9">
    <source>
        <dbReference type="EMBL" id="KOO38569.1"/>
    </source>
</evidence>
<organism evidence="9">
    <name type="scientific">Halalkalibacterium halodurans</name>
    <name type="common">Bacillus halodurans</name>
    <dbReference type="NCBI Taxonomy" id="86665"/>
    <lineage>
        <taxon>Bacteria</taxon>
        <taxon>Bacillati</taxon>
        <taxon>Bacillota</taxon>
        <taxon>Bacilli</taxon>
        <taxon>Bacillales</taxon>
        <taxon>Bacillaceae</taxon>
        <taxon>Halalkalibacterium (ex Joshi et al. 2022)</taxon>
    </lineage>
</organism>
<comment type="subcellular location">
    <subcellularLocation>
        <location evidence="1 7">Cell membrane</location>
        <topology evidence="1 7">Multi-pass membrane protein</topology>
    </subcellularLocation>
</comment>
<comment type="similarity">
    <text evidence="7">Belongs to the binding-protein-dependent transport system permease family.</text>
</comment>
<evidence type="ECO:0000256" key="2">
    <source>
        <dbReference type="ARBA" id="ARBA00022448"/>
    </source>
</evidence>
<dbReference type="EMBL" id="LILD01000001">
    <property type="protein sequence ID" value="KOO38569.1"/>
    <property type="molecule type" value="Genomic_DNA"/>
</dbReference>
<evidence type="ECO:0000256" key="5">
    <source>
        <dbReference type="ARBA" id="ARBA00022989"/>
    </source>
</evidence>
<feature type="transmembrane region" description="Helical" evidence="7">
    <location>
        <begin position="94"/>
        <end position="116"/>
    </location>
</feature>
<dbReference type="AlphaFoldDB" id="A0A0M0KIJ7"/>
<dbReference type="RefSeq" id="WP_053430840.1">
    <property type="nucleotide sequence ID" value="NZ_CP040441.1"/>
</dbReference>
<feature type="transmembrane region" description="Helical" evidence="7">
    <location>
        <begin position="12"/>
        <end position="33"/>
    </location>
</feature>
<dbReference type="GO" id="GO:0055085">
    <property type="term" value="P:transmembrane transport"/>
    <property type="evidence" value="ECO:0007669"/>
    <property type="project" value="InterPro"/>
</dbReference>